<dbReference type="GO" id="GO:0050661">
    <property type="term" value="F:NADP binding"/>
    <property type="evidence" value="ECO:0007669"/>
    <property type="project" value="InterPro"/>
</dbReference>
<dbReference type="PROSITE" id="PS51330">
    <property type="entry name" value="DHFR_2"/>
    <property type="match status" value="1"/>
</dbReference>
<organism evidence="7">
    <name type="scientific">uncultured organism</name>
    <dbReference type="NCBI Taxonomy" id="155900"/>
    <lineage>
        <taxon>unclassified sequences</taxon>
        <taxon>environmental samples</taxon>
    </lineage>
</organism>
<dbReference type="Gene3D" id="3.40.430.10">
    <property type="entry name" value="Dihydrofolate Reductase, subunit A"/>
    <property type="match status" value="1"/>
</dbReference>
<evidence type="ECO:0000256" key="2">
    <source>
        <dbReference type="ARBA" id="ARBA00012856"/>
    </source>
</evidence>
<dbReference type="GO" id="GO:0043168">
    <property type="term" value="F:anion binding"/>
    <property type="evidence" value="ECO:0007669"/>
    <property type="project" value="UniProtKB-ARBA"/>
</dbReference>
<dbReference type="GO" id="GO:0046452">
    <property type="term" value="P:dihydrofolate metabolic process"/>
    <property type="evidence" value="ECO:0007669"/>
    <property type="project" value="TreeGrafter"/>
</dbReference>
<dbReference type="PIRSF" id="PIRSF000194">
    <property type="entry name" value="DHFR"/>
    <property type="match status" value="1"/>
</dbReference>
<dbReference type="PANTHER" id="PTHR48069">
    <property type="entry name" value="DIHYDROFOLATE REDUCTASE"/>
    <property type="match status" value="1"/>
</dbReference>
<dbReference type="GO" id="GO:0004146">
    <property type="term" value="F:dihydrofolate reductase activity"/>
    <property type="evidence" value="ECO:0007669"/>
    <property type="project" value="UniProtKB-EC"/>
</dbReference>
<name>A0A5B8RGB2_9ZZZZ</name>
<evidence type="ECO:0000313" key="7">
    <source>
        <dbReference type="EMBL" id="QEA07616.1"/>
    </source>
</evidence>
<dbReference type="EC" id="1.5.1.3" evidence="2"/>
<dbReference type="InterPro" id="IPR012259">
    <property type="entry name" value="DHFR"/>
</dbReference>
<protein>
    <recommendedName>
        <fullName evidence="2">dihydrofolate reductase</fullName>
        <ecNumber evidence="2">1.5.1.3</ecNumber>
    </recommendedName>
</protein>
<dbReference type="CDD" id="cd00209">
    <property type="entry name" value="DHFR"/>
    <property type="match status" value="1"/>
</dbReference>
<dbReference type="Pfam" id="PF00186">
    <property type="entry name" value="DHFR_1"/>
    <property type="match status" value="1"/>
</dbReference>
<gene>
    <name evidence="7" type="ORF">KBTEX_03975</name>
</gene>
<keyword evidence="3" id="KW-0554">One-carbon metabolism</keyword>
<keyword evidence="5" id="KW-0560">Oxidoreductase</keyword>
<dbReference type="SUPFAM" id="SSF53597">
    <property type="entry name" value="Dihydrofolate reductase-like"/>
    <property type="match status" value="1"/>
</dbReference>
<reference evidence="7" key="1">
    <citation type="submission" date="2019-06" db="EMBL/GenBank/DDBJ databases">
        <authorList>
            <person name="Murdoch R.W."/>
            <person name="Fathepure B."/>
        </authorList>
    </citation>
    <scope>NUCLEOTIDE SEQUENCE</scope>
</reference>
<dbReference type="InterPro" id="IPR001796">
    <property type="entry name" value="DHFR_dom"/>
</dbReference>
<dbReference type="PRINTS" id="PR00070">
    <property type="entry name" value="DHFR"/>
</dbReference>
<evidence type="ECO:0000259" key="6">
    <source>
        <dbReference type="PROSITE" id="PS51330"/>
    </source>
</evidence>
<sequence length="175" mass="19131">MPHAAVDGTMAGMSTPLVTLIAAMTRNRVIGANGSLPWRLPADMRHFVAYTRGKPVVMGRRNYDDIGRPLPKRHNIVMSRDPSFAAPGCTVVDSAESALAAAGDVPEVMIIGGAEIYALFLPRARRIELTVIDAELDGDTRFPALDAGWRVVDEQHRGADADNPWPLTFQRLERD</sequence>
<dbReference type="GO" id="GO:0046655">
    <property type="term" value="P:folic acid metabolic process"/>
    <property type="evidence" value="ECO:0007669"/>
    <property type="project" value="TreeGrafter"/>
</dbReference>
<evidence type="ECO:0000256" key="4">
    <source>
        <dbReference type="ARBA" id="ARBA00022857"/>
    </source>
</evidence>
<feature type="domain" description="DHFR" evidence="6">
    <location>
        <begin position="17"/>
        <end position="174"/>
    </location>
</feature>
<evidence type="ECO:0000256" key="5">
    <source>
        <dbReference type="ARBA" id="ARBA00023002"/>
    </source>
</evidence>
<dbReference type="GO" id="GO:0006730">
    <property type="term" value="P:one-carbon metabolic process"/>
    <property type="evidence" value="ECO:0007669"/>
    <property type="project" value="UniProtKB-KW"/>
</dbReference>
<proteinExistence type="predicted"/>
<dbReference type="GO" id="GO:0046654">
    <property type="term" value="P:tetrahydrofolate biosynthetic process"/>
    <property type="evidence" value="ECO:0007669"/>
    <property type="project" value="InterPro"/>
</dbReference>
<keyword evidence="4" id="KW-0521">NADP</keyword>
<dbReference type="PROSITE" id="PS00075">
    <property type="entry name" value="DHFR_1"/>
    <property type="match status" value="1"/>
</dbReference>
<accession>A0A5B8RGB2</accession>
<dbReference type="InterPro" id="IPR017925">
    <property type="entry name" value="DHFR_CS"/>
</dbReference>
<dbReference type="PANTHER" id="PTHR48069:SF3">
    <property type="entry name" value="DIHYDROFOLATE REDUCTASE"/>
    <property type="match status" value="1"/>
</dbReference>
<dbReference type="InterPro" id="IPR024072">
    <property type="entry name" value="DHFR-like_dom_sf"/>
</dbReference>
<evidence type="ECO:0000256" key="1">
    <source>
        <dbReference type="ARBA" id="ARBA00004903"/>
    </source>
</evidence>
<dbReference type="EMBL" id="MN079297">
    <property type="protein sequence ID" value="QEA07616.1"/>
    <property type="molecule type" value="Genomic_DNA"/>
</dbReference>
<evidence type="ECO:0000256" key="3">
    <source>
        <dbReference type="ARBA" id="ARBA00022563"/>
    </source>
</evidence>
<comment type="pathway">
    <text evidence="1">Cofactor biosynthesis; tetrahydrofolate biosynthesis; 5,6,7,8-tetrahydrofolate from 7,8-dihydrofolate: step 1/1.</text>
</comment>
<dbReference type="AlphaFoldDB" id="A0A5B8RGB2"/>
<dbReference type="FunFam" id="3.40.430.10:FF:000001">
    <property type="entry name" value="Dihydrofolate reductase"/>
    <property type="match status" value="1"/>
</dbReference>